<dbReference type="SUPFAM" id="SSF53098">
    <property type="entry name" value="Ribonuclease H-like"/>
    <property type="match status" value="1"/>
</dbReference>
<keyword evidence="4" id="KW-1185">Reference proteome</keyword>
<dbReference type="PANTHER" id="PTHR46889">
    <property type="entry name" value="TRANSPOSASE INSF FOR INSERTION SEQUENCE IS3B-RELATED"/>
    <property type="match status" value="1"/>
</dbReference>
<comment type="caution">
    <text evidence="3">The sequence shown here is derived from an EMBL/GenBank/DDBJ whole genome shotgun (WGS) entry which is preliminary data.</text>
</comment>
<dbReference type="PROSITE" id="PS50994">
    <property type="entry name" value="INTEGRASE"/>
    <property type="match status" value="1"/>
</dbReference>
<dbReference type="GO" id="GO:0003676">
    <property type="term" value="F:nucleic acid binding"/>
    <property type="evidence" value="ECO:0007669"/>
    <property type="project" value="InterPro"/>
</dbReference>
<feature type="domain" description="Integrase catalytic" evidence="2">
    <location>
        <begin position="123"/>
        <end position="288"/>
    </location>
</feature>
<dbReference type="InterPro" id="IPR036397">
    <property type="entry name" value="RNaseH_sf"/>
</dbReference>
<dbReference type="EMBL" id="NPEX01000033">
    <property type="protein sequence ID" value="RAI44803.1"/>
    <property type="molecule type" value="Genomic_DNA"/>
</dbReference>
<gene>
    <name evidence="3" type="ORF">CH341_07190</name>
</gene>
<protein>
    <recommendedName>
        <fullName evidence="2">Integrase catalytic domain-containing protein</fullName>
    </recommendedName>
</protein>
<dbReference type="NCBIfam" id="NF033516">
    <property type="entry name" value="transpos_IS3"/>
    <property type="match status" value="1"/>
</dbReference>
<name>A0A327L4P3_9BRAD</name>
<evidence type="ECO:0000259" key="2">
    <source>
        <dbReference type="PROSITE" id="PS50994"/>
    </source>
</evidence>
<dbReference type="Proteomes" id="UP000249130">
    <property type="component" value="Unassembled WGS sequence"/>
</dbReference>
<feature type="region of interest" description="Disordered" evidence="1">
    <location>
        <begin position="32"/>
        <end position="51"/>
    </location>
</feature>
<evidence type="ECO:0000313" key="4">
    <source>
        <dbReference type="Proteomes" id="UP000249130"/>
    </source>
</evidence>
<accession>A0A327L4P3</accession>
<proteinExistence type="predicted"/>
<organism evidence="3 4">
    <name type="scientific">Rhodoplanes roseus</name>
    <dbReference type="NCBI Taxonomy" id="29409"/>
    <lineage>
        <taxon>Bacteria</taxon>
        <taxon>Pseudomonadati</taxon>
        <taxon>Pseudomonadota</taxon>
        <taxon>Alphaproteobacteria</taxon>
        <taxon>Hyphomicrobiales</taxon>
        <taxon>Nitrobacteraceae</taxon>
        <taxon>Rhodoplanes</taxon>
    </lineage>
</organism>
<dbReference type="InterPro" id="IPR001584">
    <property type="entry name" value="Integrase_cat-core"/>
</dbReference>
<feature type="region of interest" description="Disordered" evidence="1">
    <location>
        <begin position="311"/>
        <end position="337"/>
    </location>
</feature>
<dbReference type="OrthoDB" id="9803878at2"/>
<dbReference type="InterPro" id="IPR048020">
    <property type="entry name" value="Transpos_IS3"/>
</dbReference>
<evidence type="ECO:0000256" key="1">
    <source>
        <dbReference type="SAM" id="MobiDB-lite"/>
    </source>
</evidence>
<evidence type="ECO:0000313" key="3">
    <source>
        <dbReference type="EMBL" id="RAI44803.1"/>
    </source>
</evidence>
<dbReference type="AlphaFoldDB" id="A0A327L4P3"/>
<dbReference type="Gene3D" id="3.30.420.10">
    <property type="entry name" value="Ribonuclease H-like superfamily/Ribonuclease H"/>
    <property type="match status" value="1"/>
</dbReference>
<dbReference type="PANTHER" id="PTHR46889:SF4">
    <property type="entry name" value="TRANSPOSASE INSO FOR INSERTION SEQUENCE ELEMENT IS911B-RELATED"/>
    <property type="match status" value="1"/>
</dbReference>
<dbReference type="GO" id="GO:0015074">
    <property type="term" value="P:DNA integration"/>
    <property type="evidence" value="ECO:0007669"/>
    <property type="project" value="InterPro"/>
</dbReference>
<dbReference type="Pfam" id="PF00665">
    <property type="entry name" value="rve"/>
    <property type="match status" value="1"/>
</dbReference>
<dbReference type="InterPro" id="IPR050900">
    <property type="entry name" value="Transposase_IS3/IS150/IS904"/>
</dbReference>
<sequence length="337" mass="38098">MMDAILASAPTPGLTAGACAALNVPRASVYRQRSRLAGPPPARPPRPSPDRALTVVERNTVRDLLRAPRFVDQAPAEVYAGLLDEGVYHCSIRTMYRILAADREVRERRDQRRHPVYAKLELLARAPNQVWSWDITKLMGPAKWSYFYLYVIIDIFSRRVVGWCVADRESATLFKALFDDAIAKHPAPPGQLTLHADRGGPMRAKATALLLADLGVTRSHSRPHTSNDNPFSESHFKTMKYQPQFPQRFSCIQDAKTFCRGFFDWYNQEHHHAGIGLMTPDQVHYGQADDVHAARQSTLDDAFTRNPERFVRKQPRPPTKPTATWINPPPKSENIQA</sequence>
<reference evidence="3 4" key="1">
    <citation type="submission" date="2017-07" db="EMBL/GenBank/DDBJ databases">
        <title>Draft Genome Sequences of Select Purple Nonsulfur Bacteria.</title>
        <authorList>
            <person name="Lasarre B."/>
            <person name="Mckinlay J.B."/>
        </authorList>
    </citation>
    <scope>NUCLEOTIDE SEQUENCE [LARGE SCALE GENOMIC DNA]</scope>
    <source>
        <strain evidence="3 4">DSM 5909</strain>
    </source>
</reference>
<feature type="compositionally biased region" description="Pro residues" evidence="1">
    <location>
        <begin position="38"/>
        <end position="47"/>
    </location>
</feature>
<dbReference type="InterPro" id="IPR012337">
    <property type="entry name" value="RNaseH-like_sf"/>
</dbReference>